<proteinExistence type="predicted"/>
<evidence type="ECO:0000259" key="4">
    <source>
        <dbReference type="PROSITE" id="PS50932"/>
    </source>
</evidence>
<evidence type="ECO:0000256" key="2">
    <source>
        <dbReference type="ARBA" id="ARBA00023125"/>
    </source>
</evidence>
<evidence type="ECO:0000313" key="5">
    <source>
        <dbReference type="EMBL" id="RKR12213.1"/>
    </source>
</evidence>
<dbReference type="SMART" id="SM00354">
    <property type="entry name" value="HTH_LACI"/>
    <property type="match status" value="1"/>
</dbReference>
<dbReference type="InterPro" id="IPR025997">
    <property type="entry name" value="SBP_2_dom"/>
</dbReference>
<dbReference type="Gene3D" id="1.10.260.40">
    <property type="entry name" value="lambda repressor-like DNA-binding domains"/>
    <property type="match status" value="1"/>
</dbReference>
<dbReference type="PROSITE" id="PS50932">
    <property type="entry name" value="HTH_LACI_2"/>
    <property type="match status" value="1"/>
</dbReference>
<dbReference type="Pfam" id="PF00356">
    <property type="entry name" value="LacI"/>
    <property type="match status" value="1"/>
</dbReference>
<name>A0A495E6R8_9FLAO</name>
<dbReference type="CDD" id="cd01392">
    <property type="entry name" value="HTH_LacI"/>
    <property type="match status" value="1"/>
</dbReference>
<gene>
    <name evidence="5" type="ORF">CLV91_2338</name>
</gene>
<dbReference type="Pfam" id="PF13407">
    <property type="entry name" value="Peripla_BP_4"/>
    <property type="match status" value="1"/>
</dbReference>
<accession>A0A495E6R8</accession>
<dbReference type="PANTHER" id="PTHR30146">
    <property type="entry name" value="LACI-RELATED TRANSCRIPTIONAL REPRESSOR"/>
    <property type="match status" value="1"/>
</dbReference>
<dbReference type="InterPro" id="IPR010982">
    <property type="entry name" value="Lambda_DNA-bd_dom_sf"/>
</dbReference>
<dbReference type="SUPFAM" id="SSF53822">
    <property type="entry name" value="Periplasmic binding protein-like I"/>
    <property type="match status" value="1"/>
</dbReference>
<evidence type="ECO:0000256" key="3">
    <source>
        <dbReference type="ARBA" id="ARBA00023163"/>
    </source>
</evidence>
<dbReference type="AlphaFoldDB" id="A0A495E6R8"/>
<keyword evidence="1" id="KW-0805">Transcription regulation</keyword>
<dbReference type="GO" id="GO:0003700">
    <property type="term" value="F:DNA-binding transcription factor activity"/>
    <property type="evidence" value="ECO:0007669"/>
    <property type="project" value="TreeGrafter"/>
</dbReference>
<feature type="domain" description="HTH lacI-type" evidence="4">
    <location>
        <begin position="1"/>
        <end position="55"/>
    </location>
</feature>
<dbReference type="InterPro" id="IPR028082">
    <property type="entry name" value="Peripla_BP_I"/>
</dbReference>
<protein>
    <submittedName>
        <fullName evidence="5">LacI family transcriptional regulator</fullName>
    </submittedName>
</protein>
<dbReference type="RefSeq" id="WP_121068073.1">
    <property type="nucleotide sequence ID" value="NZ_RBIQ01000009.1"/>
</dbReference>
<dbReference type="InterPro" id="IPR000843">
    <property type="entry name" value="HTH_LacI"/>
</dbReference>
<reference evidence="5 6" key="1">
    <citation type="submission" date="2018-10" db="EMBL/GenBank/DDBJ databases">
        <title>Genomic Encyclopedia of Archaeal and Bacterial Type Strains, Phase II (KMG-II): from individual species to whole genera.</title>
        <authorList>
            <person name="Goeker M."/>
        </authorList>
    </citation>
    <scope>NUCLEOTIDE SEQUENCE [LARGE SCALE GENOMIC DNA]</scope>
    <source>
        <strain evidence="5 6">DSM 25230</strain>
    </source>
</reference>
<dbReference type="Gene3D" id="3.40.50.2300">
    <property type="match status" value="2"/>
</dbReference>
<keyword evidence="3" id="KW-0804">Transcription</keyword>
<dbReference type="OrthoDB" id="628703at2"/>
<dbReference type="GO" id="GO:0000976">
    <property type="term" value="F:transcription cis-regulatory region binding"/>
    <property type="evidence" value="ECO:0007669"/>
    <property type="project" value="TreeGrafter"/>
</dbReference>
<comment type="caution">
    <text evidence="5">The sequence shown here is derived from an EMBL/GenBank/DDBJ whole genome shotgun (WGS) entry which is preliminary data.</text>
</comment>
<dbReference type="Proteomes" id="UP000269412">
    <property type="component" value="Unassembled WGS sequence"/>
</dbReference>
<evidence type="ECO:0000256" key="1">
    <source>
        <dbReference type="ARBA" id="ARBA00023015"/>
    </source>
</evidence>
<sequence>MGIKQIAKLANVSIGTVDRVIHKRPGVSKETEKKILKIIEETGYTKNTTASRLKLASIKKIKFAVLLPETKKEWNYWKLPIQGINNAVSELKEMGVAVDFLHFKDSKTYSKEIDAIFLKEYNAIITVPFFKTESNILLQKAAKKQTSVVFLDTEIDLENNAHFIRQNSRQAGKVAGRLLYGLVGTDGEYLIINKQNDKGTLVNNTQREEGFKEFLKTVHYKKEILSKSYYLKNDFKLSSELITWLKTKTPKGIFVTNSKSHILVKALKKEGITNIQIIGFDLNEDNISCLKNEEINFLINQQPILQGYMAIKNLFNHIAKQETLKTNYNIPIDIILKENLLTS</sequence>
<dbReference type="SUPFAM" id="SSF47413">
    <property type="entry name" value="lambda repressor-like DNA-binding domains"/>
    <property type="match status" value="1"/>
</dbReference>
<organism evidence="5 6">
    <name type="scientific">Maribacter vaceletii</name>
    <dbReference type="NCBI Taxonomy" id="1206816"/>
    <lineage>
        <taxon>Bacteria</taxon>
        <taxon>Pseudomonadati</taxon>
        <taxon>Bacteroidota</taxon>
        <taxon>Flavobacteriia</taxon>
        <taxon>Flavobacteriales</taxon>
        <taxon>Flavobacteriaceae</taxon>
        <taxon>Maribacter</taxon>
    </lineage>
</organism>
<evidence type="ECO:0000313" key="6">
    <source>
        <dbReference type="Proteomes" id="UP000269412"/>
    </source>
</evidence>
<keyword evidence="6" id="KW-1185">Reference proteome</keyword>
<keyword evidence="2" id="KW-0238">DNA-binding</keyword>
<dbReference type="EMBL" id="RBIQ01000009">
    <property type="protein sequence ID" value="RKR12213.1"/>
    <property type="molecule type" value="Genomic_DNA"/>
</dbReference>
<dbReference type="PANTHER" id="PTHR30146:SF144">
    <property type="entry name" value="LACI-FAMILY TRANSCRIPTION REGULATOR"/>
    <property type="match status" value="1"/>
</dbReference>